<sequence length="303" mass="34656">MDKAFWRSIAIDHYRVPAGYQLEPLTDELLHTLGASDPERRDYYIYTTLENWIKQGLYTPEQLRAMIVQLLANIKLKLGEQGDDTVLLRSFSALTLSEVIKYDNAHPFLTESEVRQLVEQSINYLIKEQDLRGYVAGKGWIHAVAHASDLLGVLARNRYVDTNELEKILSAIAEKITTPVEHVYITVEDERLALAVIAALTRNHIQSSFWRWWCRQLSVVEESLNWENIARFARQADICAYHNTRLFLHALYFQLTLAGYQLAGAAELLAAVTNAIHRLDAGFYSVEVLKVVDPDIDTDQLRP</sequence>
<comment type="caution">
    <text evidence="1">The sequence shown here is derived from an EMBL/GenBank/DDBJ whole genome shotgun (WGS) entry which is preliminary data.</text>
</comment>
<name>A0A5A5T5Y9_9CHLR</name>
<accession>A0A5A5T5Y9</accession>
<evidence type="ECO:0008006" key="3">
    <source>
        <dbReference type="Google" id="ProtNLM"/>
    </source>
</evidence>
<keyword evidence="2" id="KW-1185">Reference proteome</keyword>
<evidence type="ECO:0000313" key="2">
    <source>
        <dbReference type="Proteomes" id="UP000322530"/>
    </source>
</evidence>
<dbReference type="EMBL" id="BIXY01000003">
    <property type="protein sequence ID" value="GCF06777.1"/>
    <property type="molecule type" value="Genomic_DNA"/>
</dbReference>
<dbReference type="RefSeq" id="WP_172631786.1">
    <property type="nucleotide sequence ID" value="NZ_BIXY01000003.1"/>
</dbReference>
<gene>
    <name evidence="1" type="ORF">KDI_03410</name>
</gene>
<dbReference type="Proteomes" id="UP000322530">
    <property type="component" value="Unassembled WGS sequence"/>
</dbReference>
<evidence type="ECO:0000313" key="1">
    <source>
        <dbReference type="EMBL" id="GCF06777.1"/>
    </source>
</evidence>
<proteinExistence type="predicted"/>
<dbReference type="InterPro" id="IPR021247">
    <property type="entry name" value="DUF2785"/>
</dbReference>
<organism evidence="1 2">
    <name type="scientific">Dictyobacter arantiisoli</name>
    <dbReference type="NCBI Taxonomy" id="2014874"/>
    <lineage>
        <taxon>Bacteria</taxon>
        <taxon>Bacillati</taxon>
        <taxon>Chloroflexota</taxon>
        <taxon>Ktedonobacteria</taxon>
        <taxon>Ktedonobacterales</taxon>
        <taxon>Dictyobacteraceae</taxon>
        <taxon>Dictyobacter</taxon>
    </lineage>
</organism>
<protein>
    <recommendedName>
        <fullName evidence="3">DUF2785 domain-containing protein</fullName>
    </recommendedName>
</protein>
<dbReference type="AlphaFoldDB" id="A0A5A5T5Y9"/>
<dbReference type="Pfam" id="PF10978">
    <property type="entry name" value="DUF2785"/>
    <property type="match status" value="1"/>
</dbReference>
<reference evidence="1 2" key="1">
    <citation type="submission" date="2019-01" db="EMBL/GenBank/DDBJ databases">
        <title>Draft genome sequence of Dictyobacter sp. Uno17.</title>
        <authorList>
            <person name="Wang C.M."/>
            <person name="Zheng Y."/>
            <person name="Sakai Y."/>
            <person name="Abe K."/>
            <person name="Yokota A."/>
            <person name="Yabe S."/>
        </authorList>
    </citation>
    <scope>NUCLEOTIDE SEQUENCE [LARGE SCALE GENOMIC DNA]</scope>
    <source>
        <strain evidence="1 2">Uno17</strain>
    </source>
</reference>